<accession>A0ABX9HZ91</accession>
<name>A0ABX9HZ91_9FLAO</name>
<dbReference type="EMBL" id="QQBA01000003">
    <property type="protein sequence ID" value="RDI56952.1"/>
    <property type="molecule type" value="Genomic_DNA"/>
</dbReference>
<dbReference type="Proteomes" id="UP000254518">
    <property type="component" value="Unassembled WGS sequence"/>
</dbReference>
<sequence>MKAITTLTISPSLDNLPQITQITTDFFAFL</sequence>
<proteinExistence type="predicted"/>
<gene>
    <name evidence="1" type="ORF">DFR66_103134</name>
</gene>
<protein>
    <submittedName>
        <fullName evidence="1">Uncharacterized protein</fullName>
    </submittedName>
</protein>
<evidence type="ECO:0000313" key="1">
    <source>
        <dbReference type="EMBL" id="RDI56952.1"/>
    </source>
</evidence>
<reference evidence="1 2" key="1">
    <citation type="submission" date="2018-07" db="EMBL/GenBank/DDBJ databases">
        <title>Genomic Encyclopedia of Type Strains, Phase IV (KMG-IV): sequencing the most valuable type-strain genomes for metagenomic binning, comparative biology and taxonomic classification.</title>
        <authorList>
            <person name="Goeker M."/>
        </authorList>
    </citation>
    <scope>NUCLEOTIDE SEQUENCE [LARGE SCALE GENOMIC DNA]</scope>
    <source>
        <strain evidence="1 2">DSM 19728</strain>
    </source>
</reference>
<keyword evidence="2" id="KW-1185">Reference proteome</keyword>
<comment type="caution">
    <text evidence="1">The sequence shown here is derived from an EMBL/GenBank/DDBJ whole genome shotgun (WGS) entry which is preliminary data.</text>
</comment>
<organism evidence="1 2">
    <name type="scientific">Flavobacterium glaciei</name>
    <dbReference type="NCBI Taxonomy" id="386300"/>
    <lineage>
        <taxon>Bacteria</taxon>
        <taxon>Pseudomonadati</taxon>
        <taxon>Bacteroidota</taxon>
        <taxon>Flavobacteriia</taxon>
        <taxon>Flavobacteriales</taxon>
        <taxon>Flavobacteriaceae</taxon>
        <taxon>Flavobacterium</taxon>
    </lineage>
</organism>
<evidence type="ECO:0000313" key="2">
    <source>
        <dbReference type="Proteomes" id="UP000254518"/>
    </source>
</evidence>